<proteinExistence type="predicted"/>
<dbReference type="Gene3D" id="1.20.1290.10">
    <property type="entry name" value="AhpD-like"/>
    <property type="match status" value="1"/>
</dbReference>
<name>A0A5C8FJ91_9SPIR</name>
<organism evidence="2 3">
    <name type="scientific">Brachyspira aalborgi</name>
    <dbReference type="NCBI Taxonomy" id="29522"/>
    <lineage>
        <taxon>Bacteria</taxon>
        <taxon>Pseudomonadati</taxon>
        <taxon>Spirochaetota</taxon>
        <taxon>Spirochaetia</taxon>
        <taxon>Brachyspirales</taxon>
        <taxon>Brachyspiraceae</taxon>
        <taxon>Brachyspira</taxon>
    </lineage>
</organism>
<dbReference type="InterPro" id="IPR003779">
    <property type="entry name" value="CMD-like"/>
</dbReference>
<dbReference type="PANTHER" id="PTHR33570">
    <property type="entry name" value="4-CARBOXYMUCONOLACTONE DECARBOXYLASE FAMILY PROTEIN"/>
    <property type="match status" value="1"/>
</dbReference>
<evidence type="ECO:0000313" key="2">
    <source>
        <dbReference type="EMBL" id="TXJ49372.1"/>
    </source>
</evidence>
<dbReference type="AlphaFoldDB" id="A0A5C8FJ91"/>
<evidence type="ECO:0000259" key="1">
    <source>
        <dbReference type="Pfam" id="PF02627"/>
    </source>
</evidence>
<dbReference type="SUPFAM" id="SSF69118">
    <property type="entry name" value="AhpD-like"/>
    <property type="match status" value="1"/>
</dbReference>
<dbReference type="GO" id="GO:0051920">
    <property type="term" value="F:peroxiredoxin activity"/>
    <property type="evidence" value="ECO:0007669"/>
    <property type="project" value="InterPro"/>
</dbReference>
<dbReference type="InterPro" id="IPR029032">
    <property type="entry name" value="AhpD-like"/>
</dbReference>
<protein>
    <submittedName>
        <fullName evidence="2">4-carboxymuconolactone decarboxylase</fullName>
    </submittedName>
</protein>
<dbReference type="RefSeq" id="WP_147718647.1">
    <property type="nucleotide sequence ID" value="NZ_SAYE01000015.1"/>
</dbReference>
<gene>
    <name evidence="2" type="ORF">EPJ84_08785</name>
</gene>
<reference evidence="2 3" key="1">
    <citation type="journal article" date="1992" name="Lakartidningen">
        <title>[Penicillin V and not amoxicillin is the first choice preparation in acute otitis].</title>
        <authorList>
            <person name="Kamme C."/>
            <person name="Lundgren K."/>
            <person name="Prellner K."/>
        </authorList>
    </citation>
    <scope>NUCLEOTIDE SEQUENCE [LARGE SCALE GENOMIC DNA]</scope>
    <source>
        <strain evidence="2 3">PC3939II</strain>
    </source>
</reference>
<accession>A0A5C8FJ91</accession>
<comment type="caution">
    <text evidence="2">The sequence shown here is derived from an EMBL/GenBank/DDBJ whole genome shotgun (WGS) entry which is preliminary data.</text>
</comment>
<dbReference type="Proteomes" id="UP000322307">
    <property type="component" value="Unassembled WGS sequence"/>
</dbReference>
<feature type="domain" description="Carboxymuconolactone decarboxylase-like" evidence="1">
    <location>
        <begin position="42"/>
        <end position="123"/>
    </location>
</feature>
<dbReference type="InterPro" id="IPR052512">
    <property type="entry name" value="4CMD/NDH-1_regulator"/>
</dbReference>
<sequence>MFSCINKSQNSSNMIGERTMKAKEKYKELLNRDFAVSKEDEDLQNIFNNFVYGEVYNHGNLEPKLRELITLVSLTASDGNNMIAEHVEVALNVGASAIEIKEALYQCAPYVGFPRVFTVLEEANKIFKYKNIKLPLPSQATVSDNTRFEKGLEIQTNTFGQRILDAHANAPENLKHIQNYLSAMCFGDFYTREGLDLKTRELLTFIMLISLGGAEPQATSHAKANISMGNDKDILIEAVTQCIPYIGYPRTLNAITIINGIN</sequence>
<dbReference type="Pfam" id="PF02627">
    <property type="entry name" value="CMD"/>
    <property type="match status" value="2"/>
</dbReference>
<dbReference type="EMBL" id="SAYE01000015">
    <property type="protein sequence ID" value="TXJ49372.1"/>
    <property type="molecule type" value="Genomic_DNA"/>
</dbReference>
<dbReference type="PANTHER" id="PTHR33570:SF2">
    <property type="entry name" value="CARBOXYMUCONOLACTONE DECARBOXYLASE-LIKE DOMAIN-CONTAINING PROTEIN"/>
    <property type="match status" value="1"/>
</dbReference>
<feature type="domain" description="Carboxymuconolactone decarboxylase-like" evidence="1">
    <location>
        <begin position="177"/>
        <end position="257"/>
    </location>
</feature>
<evidence type="ECO:0000313" key="3">
    <source>
        <dbReference type="Proteomes" id="UP000322307"/>
    </source>
</evidence>